<evidence type="ECO:0000313" key="5">
    <source>
        <dbReference type="Proteomes" id="UP000232188"/>
    </source>
</evidence>
<keyword evidence="1" id="KW-0812">Transmembrane</keyword>
<keyword evidence="1" id="KW-1133">Transmembrane helix</keyword>
<dbReference type="Proteomes" id="UP000232149">
    <property type="component" value="Unassembled WGS sequence"/>
</dbReference>
<comment type="caution">
    <text evidence="2">The sequence shown here is derived from an EMBL/GenBank/DDBJ whole genome shotgun (WGS) entry which is preliminary data.</text>
</comment>
<dbReference type="Proteomes" id="UP000232188">
    <property type="component" value="Unassembled WGS sequence"/>
</dbReference>
<evidence type="ECO:0000256" key="1">
    <source>
        <dbReference type="SAM" id="Phobius"/>
    </source>
</evidence>
<evidence type="ECO:0000313" key="3">
    <source>
        <dbReference type="EMBL" id="PJZ59841.1"/>
    </source>
</evidence>
<dbReference type="EMBL" id="NPDU01000094">
    <property type="protein sequence ID" value="PJZ59841.1"/>
    <property type="molecule type" value="Genomic_DNA"/>
</dbReference>
<dbReference type="RefSeq" id="WP_100786315.1">
    <property type="nucleotide sequence ID" value="NZ_NPDU01000094.1"/>
</dbReference>
<organism evidence="2 5">
    <name type="scientific">Leptospira adleri</name>
    <dbReference type="NCBI Taxonomy" id="2023186"/>
    <lineage>
        <taxon>Bacteria</taxon>
        <taxon>Pseudomonadati</taxon>
        <taxon>Spirochaetota</taxon>
        <taxon>Spirochaetia</taxon>
        <taxon>Leptospirales</taxon>
        <taxon>Leptospiraceae</taxon>
        <taxon>Leptospira</taxon>
    </lineage>
</organism>
<dbReference type="EMBL" id="NPDV01000011">
    <property type="protein sequence ID" value="PJZ52806.1"/>
    <property type="molecule type" value="Genomic_DNA"/>
</dbReference>
<evidence type="ECO:0000313" key="4">
    <source>
        <dbReference type="Proteomes" id="UP000232149"/>
    </source>
</evidence>
<accession>A0A2M9YMP4</accession>
<protein>
    <submittedName>
        <fullName evidence="2">Uncharacterized protein</fullName>
    </submittedName>
</protein>
<reference evidence="4 5" key="1">
    <citation type="submission" date="2017-07" db="EMBL/GenBank/DDBJ databases">
        <title>Leptospira spp. isolated from tropical soils.</title>
        <authorList>
            <person name="Thibeaux R."/>
            <person name="Iraola G."/>
            <person name="Ferres I."/>
            <person name="Bierque E."/>
            <person name="Girault D."/>
            <person name="Soupe-Gilbert M.-E."/>
            <person name="Picardeau M."/>
            <person name="Goarant C."/>
        </authorList>
    </citation>
    <scope>NUCLEOTIDE SEQUENCE [LARGE SCALE GENOMIC DNA]</scope>
    <source>
        <strain evidence="2 5">FH2-B-C1</strain>
        <strain evidence="3 4">FH2-B-D1</strain>
    </source>
</reference>
<name>A0A2M9YMP4_9LEPT</name>
<proteinExistence type="predicted"/>
<keyword evidence="1" id="KW-0472">Membrane</keyword>
<keyword evidence="4" id="KW-1185">Reference proteome</keyword>
<feature type="transmembrane region" description="Helical" evidence="1">
    <location>
        <begin position="6"/>
        <end position="25"/>
    </location>
</feature>
<sequence length="98" mass="11635">MKDPLTIIFFVYLAFVLVVGVLETIKYRRLKKIKLDRRVRLKMLLKKYGNKYGKLIFNERISRGMTKEMLFESWGPSSMLESREVRGRNMKDTSISNI</sequence>
<evidence type="ECO:0000313" key="2">
    <source>
        <dbReference type="EMBL" id="PJZ52806.1"/>
    </source>
</evidence>
<dbReference type="AlphaFoldDB" id="A0A2M9YMP4"/>
<gene>
    <name evidence="3" type="ORF">CH376_21640</name>
    <name evidence="2" type="ORF">CH380_13760</name>
</gene>